<dbReference type="SUPFAM" id="SSF47090">
    <property type="entry name" value="PGBD-like"/>
    <property type="match status" value="1"/>
</dbReference>
<dbReference type="InterPro" id="IPR002477">
    <property type="entry name" value="Peptidoglycan-bd-like"/>
</dbReference>
<dbReference type="GO" id="GO:0008360">
    <property type="term" value="P:regulation of cell shape"/>
    <property type="evidence" value="ECO:0007669"/>
    <property type="project" value="UniProtKB-UniRule"/>
</dbReference>
<dbReference type="CDD" id="cd16913">
    <property type="entry name" value="YkuD_like"/>
    <property type="match status" value="1"/>
</dbReference>
<feature type="active site" description="Proton donor/acceptor" evidence="7">
    <location>
        <position position="278"/>
    </location>
</feature>
<dbReference type="GO" id="GO:0004180">
    <property type="term" value="F:carboxypeptidase activity"/>
    <property type="evidence" value="ECO:0007669"/>
    <property type="project" value="UniProtKB-ARBA"/>
</dbReference>
<comment type="pathway">
    <text evidence="1 7">Cell wall biogenesis; peptidoglycan biosynthesis.</text>
</comment>
<evidence type="ECO:0000256" key="4">
    <source>
        <dbReference type="ARBA" id="ARBA00022960"/>
    </source>
</evidence>
<dbReference type="InterPro" id="IPR036366">
    <property type="entry name" value="PGBDSf"/>
</dbReference>
<evidence type="ECO:0000256" key="1">
    <source>
        <dbReference type="ARBA" id="ARBA00004752"/>
    </source>
</evidence>
<feature type="active site" description="Nucleophile" evidence="7">
    <location>
        <position position="297"/>
    </location>
</feature>
<dbReference type="EMBL" id="FNQO01000002">
    <property type="protein sequence ID" value="SEA10208.1"/>
    <property type="molecule type" value="Genomic_DNA"/>
</dbReference>
<evidence type="ECO:0000256" key="5">
    <source>
        <dbReference type="ARBA" id="ARBA00022984"/>
    </source>
</evidence>
<comment type="similarity">
    <text evidence="2">Belongs to the YkuD family.</text>
</comment>
<accession>A0A1H3YH56</accession>
<keyword evidence="3" id="KW-0808">Transferase</keyword>
<evidence type="ECO:0000256" key="2">
    <source>
        <dbReference type="ARBA" id="ARBA00005992"/>
    </source>
</evidence>
<evidence type="ECO:0000313" key="10">
    <source>
        <dbReference type="Proteomes" id="UP000198658"/>
    </source>
</evidence>
<feature type="domain" description="L,D-TPase catalytic" evidence="8">
    <location>
        <begin position="147"/>
        <end position="324"/>
    </location>
</feature>
<evidence type="ECO:0000313" key="9">
    <source>
        <dbReference type="EMBL" id="SEA10208.1"/>
    </source>
</evidence>
<dbReference type="PROSITE" id="PS52029">
    <property type="entry name" value="LD_TPASE"/>
    <property type="match status" value="1"/>
</dbReference>
<evidence type="ECO:0000256" key="6">
    <source>
        <dbReference type="ARBA" id="ARBA00023316"/>
    </source>
</evidence>
<dbReference type="Pfam" id="PF03734">
    <property type="entry name" value="YkuD"/>
    <property type="match status" value="1"/>
</dbReference>
<dbReference type="UniPathway" id="UPA00219"/>
<dbReference type="GO" id="GO:0009252">
    <property type="term" value="P:peptidoglycan biosynthetic process"/>
    <property type="evidence" value="ECO:0007669"/>
    <property type="project" value="UniProtKB-UniPathway"/>
</dbReference>
<dbReference type="Proteomes" id="UP000198658">
    <property type="component" value="Unassembled WGS sequence"/>
</dbReference>
<dbReference type="InterPro" id="IPR005490">
    <property type="entry name" value="LD_TPept_cat_dom"/>
</dbReference>
<dbReference type="SUPFAM" id="SSF141523">
    <property type="entry name" value="L,D-transpeptidase catalytic domain-like"/>
    <property type="match status" value="1"/>
</dbReference>
<proteinExistence type="inferred from homology"/>
<keyword evidence="10" id="KW-1185">Reference proteome</keyword>
<dbReference type="InterPro" id="IPR036365">
    <property type="entry name" value="PGBD-like_sf"/>
</dbReference>
<evidence type="ECO:0000256" key="3">
    <source>
        <dbReference type="ARBA" id="ARBA00022679"/>
    </source>
</evidence>
<dbReference type="Pfam" id="PF01471">
    <property type="entry name" value="PG_binding_1"/>
    <property type="match status" value="1"/>
</dbReference>
<keyword evidence="5 7" id="KW-0573">Peptidoglycan synthesis</keyword>
<evidence type="ECO:0000256" key="7">
    <source>
        <dbReference type="PROSITE-ProRule" id="PRU01373"/>
    </source>
</evidence>
<dbReference type="AlphaFoldDB" id="A0A1H3YH56"/>
<dbReference type="GO" id="GO:0071555">
    <property type="term" value="P:cell wall organization"/>
    <property type="evidence" value="ECO:0007669"/>
    <property type="project" value="UniProtKB-UniRule"/>
</dbReference>
<dbReference type="InterPro" id="IPR052905">
    <property type="entry name" value="LD-transpeptidase_YkuD-like"/>
</dbReference>
<dbReference type="Gene3D" id="1.10.101.10">
    <property type="entry name" value="PGBD-like superfamily/PGBD"/>
    <property type="match status" value="1"/>
</dbReference>
<dbReference type="InterPro" id="IPR038063">
    <property type="entry name" value="Transpep_catalytic_dom"/>
</dbReference>
<sequence length="373" mass="41678">MPPLVGSARAPQPVPALDPAATSAQLLGAAERYRELAKDWQPMAEGEALQAGDRDKRVVQLRRLLKLYGDYTGLPGPVTVAATDSQRFDSALEEAVERYQRRHGLHPNGIVAADTLAELAVPPTERARQLELNAKRWKKLSLPREGRYLFINVPEYQLQLVEKGMVTLRMKTVVGKTSSRTPTLRTRVTNVVFNPTWTVPRSILLTDMLPKARNNPEAMHKRGYRVVNYGSGNAVPISADGLARAAGGDATLRQVSGPGNTLGRVKFVMPNRQSIYLHDTQAQSLFELHERAFSHGCVRLQHPEELAYALLRPQGWDRPRVAQATTGDEPLNIRIERPPRLFITYLTAWVDANGRPHFRRDIYHHDTDSAATN</sequence>
<gene>
    <name evidence="9" type="ORF">SAMN05216562_1729</name>
</gene>
<reference evidence="10" key="1">
    <citation type="submission" date="2016-10" db="EMBL/GenBank/DDBJ databases">
        <authorList>
            <person name="Varghese N."/>
            <person name="Submissions S."/>
        </authorList>
    </citation>
    <scope>NUCLEOTIDE SEQUENCE [LARGE SCALE GENOMIC DNA]</scope>
    <source>
        <strain evidence="10">CGMCC 1.10657</strain>
    </source>
</reference>
<dbReference type="GO" id="GO:0016740">
    <property type="term" value="F:transferase activity"/>
    <property type="evidence" value="ECO:0007669"/>
    <property type="project" value="UniProtKB-KW"/>
</dbReference>
<dbReference type="PANTHER" id="PTHR41533:SF2">
    <property type="entry name" value="BLR7131 PROTEIN"/>
    <property type="match status" value="1"/>
</dbReference>
<evidence type="ECO:0000259" key="8">
    <source>
        <dbReference type="PROSITE" id="PS52029"/>
    </source>
</evidence>
<keyword evidence="6 7" id="KW-0961">Cell wall biogenesis/degradation</keyword>
<organism evidence="9 10">
    <name type="scientific">Microbulbifer marinus</name>
    <dbReference type="NCBI Taxonomy" id="658218"/>
    <lineage>
        <taxon>Bacteria</taxon>
        <taxon>Pseudomonadati</taxon>
        <taxon>Pseudomonadota</taxon>
        <taxon>Gammaproteobacteria</taxon>
        <taxon>Cellvibrionales</taxon>
        <taxon>Microbulbiferaceae</taxon>
        <taxon>Microbulbifer</taxon>
    </lineage>
</organism>
<dbReference type="Gene3D" id="2.40.440.10">
    <property type="entry name" value="L,D-transpeptidase catalytic domain-like"/>
    <property type="match status" value="1"/>
</dbReference>
<dbReference type="STRING" id="658218.SAMN05216562_1729"/>
<name>A0A1H3YH56_9GAMM</name>
<keyword evidence="4 7" id="KW-0133">Cell shape</keyword>
<dbReference type="PANTHER" id="PTHR41533">
    <property type="entry name" value="L,D-TRANSPEPTIDASE HI_1667-RELATED"/>
    <property type="match status" value="1"/>
</dbReference>
<protein>
    <submittedName>
        <fullName evidence="9">Putative peptidoglycan binding domain-containing protein</fullName>
    </submittedName>
</protein>